<protein>
    <submittedName>
        <fullName evidence="1">Uncharacterized protein</fullName>
    </submittedName>
</protein>
<sequence>MIIRGRYTSVDQVLARQNEILDELRTTRDDYNERAENYWMNDKEAALRPEFEALEGFVDFYREEADRVNRQSAAPSAPPKWD</sequence>
<organism evidence="1 2">
    <name type="scientific">Actinotignum timonense</name>
    <dbReference type="NCBI Taxonomy" id="1870995"/>
    <lineage>
        <taxon>Bacteria</taxon>
        <taxon>Bacillati</taxon>
        <taxon>Actinomycetota</taxon>
        <taxon>Actinomycetes</taxon>
        <taxon>Actinomycetales</taxon>
        <taxon>Actinomycetaceae</taxon>
        <taxon>Actinotignum</taxon>
    </lineage>
</organism>
<name>A0ABU5G9Y5_9ACTO</name>
<accession>A0ABU5G9Y5</accession>
<keyword evidence="2" id="KW-1185">Reference proteome</keyword>
<evidence type="ECO:0000313" key="1">
    <source>
        <dbReference type="EMBL" id="MDY5145524.1"/>
    </source>
</evidence>
<evidence type="ECO:0000313" key="2">
    <source>
        <dbReference type="Proteomes" id="UP001284901"/>
    </source>
</evidence>
<comment type="caution">
    <text evidence="1">The sequence shown here is derived from an EMBL/GenBank/DDBJ whole genome shotgun (WGS) entry which is preliminary data.</text>
</comment>
<proteinExistence type="predicted"/>
<dbReference type="RefSeq" id="WP_320754448.1">
    <property type="nucleotide sequence ID" value="NZ_JAWNFY010000002.1"/>
</dbReference>
<dbReference type="Proteomes" id="UP001284901">
    <property type="component" value="Unassembled WGS sequence"/>
</dbReference>
<reference evidence="1 2" key="1">
    <citation type="submission" date="2023-10" db="EMBL/GenBank/DDBJ databases">
        <title>Whole Genome based description of the genera Actinobaculum and Actinotignum reveals a complex phylogenetic relationship within the species included in the genus Actinotignum.</title>
        <authorList>
            <person name="Jensen C.S."/>
            <person name="Dargis R."/>
            <person name="Kemp M."/>
            <person name="Christensen J.J."/>
        </authorList>
    </citation>
    <scope>NUCLEOTIDE SEQUENCE [LARGE SCALE GENOMIC DNA]</scope>
    <source>
        <strain evidence="1 2">SLA_B089</strain>
    </source>
</reference>
<dbReference type="EMBL" id="JAWNFY010000002">
    <property type="protein sequence ID" value="MDY5145524.1"/>
    <property type="molecule type" value="Genomic_DNA"/>
</dbReference>
<gene>
    <name evidence="1" type="ORF">R6P33_00610</name>
</gene>